<proteinExistence type="predicted"/>
<name>G3B211_CANTC</name>
<feature type="compositionally biased region" description="Polar residues" evidence="1">
    <location>
        <begin position="175"/>
        <end position="187"/>
    </location>
</feature>
<feature type="region of interest" description="Disordered" evidence="1">
    <location>
        <begin position="1"/>
        <end position="80"/>
    </location>
</feature>
<feature type="compositionally biased region" description="Low complexity" evidence="1">
    <location>
        <begin position="8"/>
        <end position="17"/>
    </location>
</feature>
<dbReference type="Proteomes" id="UP000000707">
    <property type="component" value="Unassembled WGS sequence"/>
</dbReference>
<reference evidence="2 3" key="1">
    <citation type="journal article" date="2011" name="Proc. Natl. Acad. Sci. U.S.A.">
        <title>Comparative genomics of xylose-fermenting fungi for enhanced biofuel production.</title>
        <authorList>
            <person name="Wohlbach D.J."/>
            <person name="Kuo A."/>
            <person name="Sato T.K."/>
            <person name="Potts K.M."/>
            <person name="Salamov A.A."/>
            <person name="LaButti K.M."/>
            <person name="Sun H."/>
            <person name="Clum A."/>
            <person name="Pangilinan J.L."/>
            <person name="Lindquist E.A."/>
            <person name="Lucas S."/>
            <person name="Lapidus A."/>
            <person name="Jin M."/>
            <person name="Gunawan C."/>
            <person name="Balan V."/>
            <person name="Dale B.E."/>
            <person name="Jeffries T.W."/>
            <person name="Zinkel R."/>
            <person name="Barry K.W."/>
            <person name="Grigoriev I.V."/>
            <person name="Gasch A.P."/>
        </authorList>
    </citation>
    <scope>NUCLEOTIDE SEQUENCE [LARGE SCALE GENOMIC DNA]</scope>
    <source>
        <strain evidence="3">ATCC 10573 / BCRC 21748 / CBS 615 / JCM 9827 / NBRC 10315 / NRRL Y-1498 / VKM Y-70</strain>
    </source>
</reference>
<gene>
    <name evidence="2" type="ORF">CANTEDRAFT_113346</name>
</gene>
<protein>
    <submittedName>
        <fullName evidence="2">Uncharacterized protein</fullName>
    </submittedName>
</protein>
<sequence>MVLQSVTSSPARPSSLKPSPPLNNKGSAHHANKTGSATGTHQQTTPTLPKKQLNVNTATNPLLTTPTQPSQKSNGNHDDEGADLLMYLATSPSPAKSYFPNAPKLGAKQPAKQPPSQPQSQSQAPVASQSGDPLGSSAPNSSGGAFSIHKHTSSNSSANSFIAPPPPLTPKRHINTTMNSKTPQNRLTPSVNLFNNMVNNGSSGLPSSGLALTPAGFNMNDYVNFFSPSPGGAHLSKNFLKTPDFNNLLAANANSSQAQSKVVDGKMINFDKVGLFKNTESRD</sequence>
<accession>G3B211</accession>
<dbReference type="AlphaFoldDB" id="G3B211"/>
<feature type="compositionally biased region" description="Polar residues" evidence="1">
    <location>
        <begin position="33"/>
        <end position="47"/>
    </location>
</feature>
<feature type="compositionally biased region" description="Low complexity" evidence="1">
    <location>
        <begin position="118"/>
        <end position="130"/>
    </location>
</feature>
<keyword evidence="3" id="KW-1185">Reference proteome</keyword>
<dbReference type="HOGENOM" id="CLU_037539_0_0_1"/>
<dbReference type="eggNOG" id="ENOG502S195">
    <property type="taxonomic scope" value="Eukaryota"/>
</dbReference>
<organism evidence="3">
    <name type="scientific">Candida tenuis (strain ATCC 10573 / BCRC 21748 / CBS 615 / JCM 9827 / NBRC 10315 / NRRL Y-1498 / VKM Y-70)</name>
    <name type="common">Yeast</name>
    <name type="synonym">Yamadazyma tenuis</name>
    <dbReference type="NCBI Taxonomy" id="590646"/>
    <lineage>
        <taxon>Eukaryota</taxon>
        <taxon>Fungi</taxon>
        <taxon>Dikarya</taxon>
        <taxon>Ascomycota</taxon>
        <taxon>Saccharomycotina</taxon>
        <taxon>Pichiomycetes</taxon>
        <taxon>Debaryomycetaceae</taxon>
        <taxon>Yamadazyma</taxon>
    </lineage>
</organism>
<dbReference type="GeneID" id="18246913"/>
<evidence type="ECO:0000256" key="1">
    <source>
        <dbReference type="SAM" id="MobiDB-lite"/>
    </source>
</evidence>
<evidence type="ECO:0000313" key="2">
    <source>
        <dbReference type="EMBL" id="EGV64579.1"/>
    </source>
</evidence>
<feature type="compositionally biased region" description="Low complexity" evidence="1">
    <location>
        <begin position="53"/>
        <end position="69"/>
    </location>
</feature>
<evidence type="ECO:0000313" key="3">
    <source>
        <dbReference type="Proteomes" id="UP000000707"/>
    </source>
</evidence>
<feature type="region of interest" description="Disordered" evidence="1">
    <location>
        <begin position="95"/>
        <end position="187"/>
    </location>
</feature>
<dbReference type="EMBL" id="GL996515">
    <property type="protein sequence ID" value="EGV64579.1"/>
    <property type="molecule type" value="Genomic_DNA"/>
</dbReference>
<dbReference type="OrthoDB" id="2163387at2759"/>
<dbReference type="KEGG" id="cten:18246913"/>